<comment type="caution">
    <text evidence="4">The sequence shown here is derived from an EMBL/GenBank/DDBJ whole genome shotgun (WGS) entry which is preliminary data.</text>
</comment>
<dbReference type="EMBL" id="SLUI01000013">
    <property type="protein sequence ID" value="TCL35184.1"/>
    <property type="molecule type" value="Genomic_DNA"/>
</dbReference>
<keyword evidence="1 2" id="KW-0807">Transducer</keyword>
<dbReference type="PANTHER" id="PTHR32089:SF112">
    <property type="entry name" value="LYSOZYME-LIKE PROTEIN-RELATED"/>
    <property type="match status" value="1"/>
</dbReference>
<dbReference type="Pfam" id="PF00015">
    <property type="entry name" value="MCPsignal"/>
    <property type="match status" value="1"/>
</dbReference>
<proteinExistence type="predicted"/>
<dbReference type="RefSeq" id="WP_279388512.1">
    <property type="nucleotide sequence ID" value="NZ_DAIMLW010000043.1"/>
</dbReference>
<gene>
    <name evidence="4" type="ORF">EV210_11324</name>
</gene>
<evidence type="ECO:0000256" key="1">
    <source>
        <dbReference type="ARBA" id="ARBA00023224"/>
    </source>
</evidence>
<reference evidence="4 5" key="1">
    <citation type="submission" date="2019-03" db="EMBL/GenBank/DDBJ databases">
        <title>Genomic Encyclopedia of Type Strains, Phase IV (KMG-IV): sequencing the most valuable type-strain genomes for metagenomic binning, comparative biology and taxonomic classification.</title>
        <authorList>
            <person name="Goeker M."/>
        </authorList>
    </citation>
    <scope>NUCLEOTIDE SEQUENCE [LARGE SCALE GENOMIC DNA]</scope>
    <source>
        <strain evidence="4 5">DSM 15969</strain>
    </source>
</reference>
<organism evidence="4 5">
    <name type="scientific">Anaerospora hongkongensis</name>
    <dbReference type="NCBI Taxonomy" id="244830"/>
    <lineage>
        <taxon>Bacteria</taxon>
        <taxon>Bacillati</taxon>
        <taxon>Bacillota</taxon>
        <taxon>Negativicutes</taxon>
        <taxon>Selenomonadales</taxon>
        <taxon>Sporomusaceae</taxon>
        <taxon>Anaerospora</taxon>
    </lineage>
</organism>
<dbReference type="Gene3D" id="1.10.287.950">
    <property type="entry name" value="Methyl-accepting chemotaxis protein"/>
    <property type="match status" value="1"/>
</dbReference>
<dbReference type="SUPFAM" id="SSF58104">
    <property type="entry name" value="Methyl-accepting chemotaxis protein (MCP) signaling domain"/>
    <property type="match status" value="1"/>
</dbReference>
<dbReference type="SUPFAM" id="SSF103190">
    <property type="entry name" value="Sensory domain-like"/>
    <property type="match status" value="1"/>
</dbReference>
<dbReference type="Proteomes" id="UP000295063">
    <property type="component" value="Unassembled WGS sequence"/>
</dbReference>
<dbReference type="InterPro" id="IPR029151">
    <property type="entry name" value="Sensor-like_sf"/>
</dbReference>
<keyword evidence="5" id="KW-1185">Reference proteome</keyword>
<name>A0A4R1PTP0_9FIRM</name>
<dbReference type="PROSITE" id="PS50111">
    <property type="entry name" value="CHEMOTAXIS_TRANSDUC_2"/>
    <property type="match status" value="1"/>
</dbReference>
<dbReference type="AlphaFoldDB" id="A0A4R1PTP0"/>
<dbReference type="SMART" id="SM00283">
    <property type="entry name" value="MA"/>
    <property type="match status" value="1"/>
</dbReference>
<dbReference type="InterPro" id="IPR004089">
    <property type="entry name" value="MCPsignal_dom"/>
</dbReference>
<accession>A0A4R1PTP0</accession>
<dbReference type="GO" id="GO:0007165">
    <property type="term" value="P:signal transduction"/>
    <property type="evidence" value="ECO:0007669"/>
    <property type="project" value="UniProtKB-KW"/>
</dbReference>
<dbReference type="GO" id="GO:0016020">
    <property type="term" value="C:membrane"/>
    <property type="evidence" value="ECO:0007669"/>
    <property type="project" value="InterPro"/>
</dbReference>
<evidence type="ECO:0000313" key="5">
    <source>
        <dbReference type="Proteomes" id="UP000295063"/>
    </source>
</evidence>
<feature type="domain" description="Methyl-accepting transducer" evidence="3">
    <location>
        <begin position="123"/>
        <end position="297"/>
    </location>
</feature>
<evidence type="ECO:0000256" key="2">
    <source>
        <dbReference type="PROSITE-ProRule" id="PRU00284"/>
    </source>
</evidence>
<dbReference type="PANTHER" id="PTHR32089">
    <property type="entry name" value="METHYL-ACCEPTING CHEMOTAXIS PROTEIN MCPB"/>
    <property type="match status" value="1"/>
</dbReference>
<protein>
    <submittedName>
        <fullName evidence="4">Methyl-accepting chemotaxis protein (MCP) signaling protein</fullName>
    </submittedName>
</protein>
<evidence type="ECO:0000313" key="4">
    <source>
        <dbReference type="EMBL" id="TCL35184.1"/>
    </source>
</evidence>
<sequence length="297" mass="31894">MWIRYLTILMEMGENMREFSGSELIDMFCNVAPYINDIIAADVGVTIVKDGKYVLYIPASDLDLKTKIGEPVLGGSSKQALETGKQVVRVISKDKSPYGIAYLACALPFKDGDRVVGCVTTTQSVTAFEEINEVATELAAASEELTAGMEELAARATNLESTSKELDGLGRELLQTTKQTDEVVSFIRTVASQTNLLGLNAAIEAARVGEMGRGFAVVAEEVRKLAVSSANSVKEIAQSLNIIHRTMSDLSEKIGNIDQNVGGQTSAIQEMAKASQALAMMAGKLSEGAQRIFQITE</sequence>
<evidence type="ECO:0000259" key="3">
    <source>
        <dbReference type="PROSITE" id="PS50111"/>
    </source>
</evidence>